<dbReference type="InterPro" id="IPR021427">
    <property type="entry name" value="DUF3077"/>
</dbReference>
<proteinExistence type="predicted"/>
<dbReference type="Pfam" id="PF11275">
    <property type="entry name" value="DUF3077"/>
    <property type="match status" value="1"/>
</dbReference>
<dbReference type="AlphaFoldDB" id="A0A1H1V4Y6"/>
<dbReference type="RefSeq" id="WP_092274834.1">
    <property type="nucleotide sequence ID" value="NZ_JBJGXP010000009.1"/>
</dbReference>
<dbReference type="Proteomes" id="UP000245056">
    <property type="component" value="Unassembled WGS sequence"/>
</dbReference>
<dbReference type="OrthoDB" id="6899489at2"/>
<dbReference type="EMBL" id="QFAW01000044">
    <property type="protein sequence ID" value="PWE40477.1"/>
    <property type="molecule type" value="Genomic_DNA"/>
</dbReference>
<evidence type="ECO:0000313" key="1">
    <source>
        <dbReference type="EMBL" id="PWE40477.1"/>
    </source>
</evidence>
<sequence length="97" mass="10619">MTIPQDLKTIGLTPFSYHANEPLFRINAGVPVIEALTHASNLLHVAKMLASDAAMDRETDRHAWASYYLQDMSKAIIDDVVKVLEAPGNNRGADVVS</sequence>
<protein>
    <submittedName>
        <fullName evidence="1">DUF3077 domain-containing protein</fullName>
    </submittedName>
</protein>
<accession>A0A1H1V4Y6</accession>
<dbReference type="EMBL" id="LT629762">
    <property type="protein sequence ID" value="SDS79807.1"/>
    <property type="molecule type" value="Genomic_DNA"/>
</dbReference>
<evidence type="ECO:0000313" key="3">
    <source>
        <dbReference type="Proteomes" id="UP000198481"/>
    </source>
</evidence>
<reference evidence="1 4" key="2">
    <citation type="submission" date="2018-05" db="EMBL/GenBank/DDBJ databases">
        <title>Genome sequences of two Antarctic strains of Pseudomonas prosekii: insights into adaptation to extreme conditions.</title>
        <authorList>
            <person name="Snopkova K."/>
            <person name="Dufkova K."/>
            <person name="Cejkova D."/>
            <person name="Sedlacek I."/>
            <person name="Smajs D."/>
        </authorList>
    </citation>
    <scope>NUCLEOTIDE SEQUENCE [LARGE SCALE GENOMIC DNA]</scope>
    <source>
        <strain evidence="1 4">P2673</strain>
    </source>
</reference>
<name>A0A1H1V4Y6_9PSED</name>
<gene>
    <name evidence="1" type="ORF">C9I49_23820</name>
    <name evidence="2" type="ORF">SAMN05216222_2303</name>
</gene>
<evidence type="ECO:0000313" key="2">
    <source>
        <dbReference type="EMBL" id="SDS79807.1"/>
    </source>
</evidence>
<organism evidence="2 3">
    <name type="scientific">Pseudomonas prosekii</name>
    <dbReference type="NCBI Taxonomy" id="1148509"/>
    <lineage>
        <taxon>Bacteria</taxon>
        <taxon>Pseudomonadati</taxon>
        <taxon>Pseudomonadota</taxon>
        <taxon>Gammaproteobacteria</taxon>
        <taxon>Pseudomonadales</taxon>
        <taxon>Pseudomonadaceae</taxon>
        <taxon>Pseudomonas</taxon>
    </lineage>
</organism>
<reference evidence="2 3" key="1">
    <citation type="submission" date="2016-10" db="EMBL/GenBank/DDBJ databases">
        <authorList>
            <person name="de Groot N.N."/>
        </authorList>
    </citation>
    <scope>NUCLEOTIDE SEQUENCE [LARGE SCALE GENOMIC DNA]</scope>
    <source>
        <strain evidence="2 3">LMG 26867</strain>
    </source>
</reference>
<dbReference type="Proteomes" id="UP000198481">
    <property type="component" value="Chromosome I"/>
</dbReference>
<evidence type="ECO:0000313" key="4">
    <source>
        <dbReference type="Proteomes" id="UP000245056"/>
    </source>
</evidence>